<proteinExistence type="predicted"/>
<evidence type="ECO:0008006" key="4">
    <source>
        <dbReference type="Google" id="ProtNLM"/>
    </source>
</evidence>
<dbReference type="Pfam" id="PF11751">
    <property type="entry name" value="PorP_SprF"/>
    <property type="match status" value="1"/>
</dbReference>
<evidence type="ECO:0000313" key="3">
    <source>
        <dbReference type="Proteomes" id="UP000233535"/>
    </source>
</evidence>
<name>A0A2N3HXP4_9BACT</name>
<comment type="caution">
    <text evidence="2">The sequence shown here is derived from an EMBL/GenBank/DDBJ whole genome shotgun (WGS) entry which is preliminary data.</text>
</comment>
<dbReference type="EMBL" id="MVDD01000007">
    <property type="protein sequence ID" value="PKQ62828.1"/>
    <property type="molecule type" value="Genomic_DNA"/>
</dbReference>
<organism evidence="2 3">
    <name type="scientific">Labilibaculum filiforme</name>
    <dbReference type="NCBI Taxonomy" id="1940526"/>
    <lineage>
        <taxon>Bacteria</taxon>
        <taxon>Pseudomonadati</taxon>
        <taxon>Bacteroidota</taxon>
        <taxon>Bacteroidia</taxon>
        <taxon>Marinilabiliales</taxon>
        <taxon>Marinifilaceae</taxon>
        <taxon>Labilibaculum</taxon>
    </lineage>
</organism>
<sequence>MYYMKKFIFFIFLSYFTLTIKAQQDPQFSQNMFNILSVNPAFAGADKDIFVSAINRQQWVGFENAPVTTVFNISTPITFMGADHGVGLTILSDKLGFEKNTSMRFSYAYQKKIGESSLNFGVSFGFQNNSLQGEWFVPDGDGFSTPEDDLGAASVDDSKMVFDLGFGIYYKTDNLYIGTSVSHLNQPNVGYNENIETYLARHYYAMAGYRYELNESWEILPSVFYKTDAVVSQFDLNTNIRYNKKIWGGVSYRVDDAIVGLLGVLFNNGIQVGYAYDISTSKIAKGSHEFLLAYRFNTKLEKRIQKYKSIRFL</sequence>
<evidence type="ECO:0000313" key="2">
    <source>
        <dbReference type="EMBL" id="PKQ62828.1"/>
    </source>
</evidence>
<dbReference type="InterPro" id="IPR019861">
    <property type="entry name" value="PorP/SprF_Bacteroidetes"/>
</dbReference>
<reference evidence="2 3" key="1">
    <citation type="journal article" date="2017" name="Front. Microbiol.">
        <title>Labilibaculum manganireducens gen. nov., sp. nov. and Labilibaculum filiforme sp. nov., Novel Bacteroidetes Isolated from Subsurface Sediments of the Baltic Sea.</title>
        <authorList>
            <person name="Vandieken V."/>
            <person name="Marshall I.P."/>
            <person name="Niemann H."/>
            <person name="Engelen B."/>
            <person name="Cypionka H."/>
        </authorList>
    </citation>
    <scope>NUCLEOTIDE SEQUENCE [LARGE SCALE GENOMIC DNA]</scope>
    <source>
        <strain evidence="2 3">59.16B</strain>
    </source>
</reference>
<keyword evidence="3" id="KW-1185">Reference proteome</keyword>
<dbReference type="Proteomes" id="UP000233535">
    <property type="component" value="Unassembled WGS sequence"/>
</dbReference>
<protein>
    <recommendedName>
        <fullName evidence="4">Type IX secretion system membrane protein PorP/SprF</fullName>
    </recommendedName>
</protein>
<feature type="chain" id="PRO_5014852571" description="Type IX secretion system membrane protein PorP/SprF" evidence="1">
    <location>
        <begin position="23"/>
        <end position="313"/>
    </location>
</feature>
<dbReference type="AlphaFoldDB" id="A0A2N3HXP4"/>
<gene>
    <name evidence="2" type="ORF">BZG02_11580</name>
</gene>
<keyword evidence="1" id="KW-0732">Signal</keyword>
<accession>A0A2N3HXP4</accession>
<dbReference type="OrthoDB" id="1320396at2"/>
<dbReference type="NCBIfam" id="TIGR03519">
    <property type="entry name" value="T9SS_PorP_fam"/>
    <property type="match status" value="1"/>
</dbReference>
<evidence type="ECO:0000256" key="1">
    <source>
        <dbReference type="SAM" id="SignalP"/>
    </source>
</evidence>
<feature type="signal peptide" evidence="1">
    <location>
        <begin position="1"/>
        <end position="22"/>
    </location>
</feature>